<comment type="caution">
    <text evidence="5">The sequence shown here is derived from an EMBL/GenBank/DDBJ whole genome shotgun (WGS) entry which is preliminary data.</text>
</comment>
<evidence type="ECO:0000313" key="6">
    <source>
        <dbReference type="Proteomes" id="UP000030595"/>
    </source>
</evidence>
<dbReference type="AlphaFoldDB" id="A0A0A3J2Y5"/>
<protein>
    <recommendedName>
        <fullName evidence="4">HTH luxR-type domain-containing protein</fullName>
    </recommendedName>
</protein>
<dbReference type="CDD" id="cd06170">
    <property type="entry name" value="LuxR_C_like"/>
    <property type="match status" value="1"/>
</dbReference>
<dbReference type="Proteomes" id="UP000030595">
    <property type="component" value="Unassembled WGS sequence"/>
</dbReference>
<dbReference type="EMBL" id="JPVQ01000007">
    <property type="protein sequence ID" value="KGR91374.1"/>
    <property type="molecule type" value="Genomic_DNA"/>
</dbReference>
<keyword evidence="2" id="KW-0238">DNA-binding</keyword>
<dbReference type="GO" id="GO:0006355">
    <property type="term" value="P:regulation of DNA-templated transcription"/>
    <property type="evidence" value="ECO:0007669"/>
    <property type="project" value="InterPro"/>
</dbReference>
<dbReference type="RefSeq" id="WP_036173787.1">
    <property type="nucleotide sequence ID" value="NZ_AVCZ01000007.1"/>
</dbReference>
<dbReference type="PRINTS" id="PR00038">
    <property type="entry name" value="HTHLUXR"/>
</dbReference>
<dbReference type="InterPro" id="IPR036388">
    <property type="entry name" value="WH-like_DNA-bd_sf"/>
</dbReference>
<dbReference type="PANTHER" id="PTHR44688:SF16">
    <property type="entry name" value="DNA-BINDING TRANSCRIPTIONAL ACTIVATOR DEVR_DOSR"/>
    <property type="match status" value="1"/>
</dbReference>
<keyword evidence="1" id="KW-0805">Transcription regulation</keyword>
<dbReference type="InterPro" id="IPR000792">
    <property type="entry name" value="Tscrpt_reg_LuxR_C"/>
</dbReference>
<dbReference type="PANTHER" id="PTHR44688">
    <property type="entry name" value="DNA-BINDING TRANSCRIPTIONAL ACTIVATOR DEVR_DOSR"/>
    <property type="match status" value="1"/>
</dbReference>
<dbReference type="GO" id="GO:0003677">
    <property type="term" value="F:DNA binding"/>
    <property type="evidence" value="ECO:0007669"/>
    <property type="project" value="UniProtKB-KW"/>
</dbReference>
<feature type="domain" description="HTH luxR-type" evidence="4">
    <location>
        <begin position="164"/>
        <end position="229"/>
    </location>
</feature>
<evidence type="ECO:0000256" key="3">
    <source>
        <dbReference type="ARBA" id="ARBA00023163"/>
    </source>
</evidence>
<keyword evidence="3" id="KW-0804">Transcription</keyword>
<dbReference type="SUPFAM" id="SSF46894">
    <property type="entry name" value="C-terminal effector domain of the bipartite response regulators"/>
    <property type="match status" value="1"/>
</dbReference>
<evidence type="ECO:0000256" key="1">
    <source>
        <dbReference type="ARBA" id="ARBA00023015"/>
    </source>
</evidence>
<name>A0A0A3J2Y5_9BACL</name>
<dbReference type="PROSITE" id="PS50043">
    <property type="entry name" value="HTH_LUXR_2"/>
    <property type="match status" value="1"/>
</dbReference>
<reference evidence="5 6" key="1">
    <citation type="submission" date="2014-02" db="EMBL/GenBank/DDBJ databases">
        <title>Draft genome sequence of Lysinibacillus massiliensis CCUG 49529.</title>
        <authorList>
            <person name="Zhang F."/>
            <person name="Wang G."/>
            <person name="Zhang L."/>
        </authorList>
    </citation>
    <scope>NUCLEOTIDE SEQUENCE [LARGE SCALE GENOMIC DNA]</scope>
    <source>
        <strain evidence="5 6">CCUG 49529</strain>
    </source>
</reference>
<dbReference type="InterPro" id="IPR016032">
    <property type="entry name" value="Sig_transdc_resp-reg_C-effctor"/>
</dbReference>
<dbReference type="eggNOG" id="COG2197">
    <property type="taxonomic scope" value="Bacteria"/>
</dbReference>
<dbReference type="SMART" id="SM00421">
    <property type="entry name" value="HTH_LUXR"/>
    <property type="match status" value="1"/>
</dbReference>
<sequence length="232" mass="26611">MNYSTTILHRLQELETCPSQERQIVKMMELYMECFPVKDAYLFRYSSIGFLAEGVISLVDGKIQYIHDDRYDVRTLSTILDPIQKRKAMYYEGLELFEKTSSHYVIDRDVSCFLITPLFKGSMVYGYIYSLRLKESAKMGQNLLADLTGFGNRVGKMIHSSLHSEGDSNILSKRELEVMSRIAEGNTTKEIADTLGISELTVKQYVKLAVKKLNATNRVHAITEMFRRGFLS</sequence>
<evidence type="ECO:0000259" key="4">
    <source>
        <dbReference type="PROSITE" id="PS50043"/>
    </source>
</evidence>
<evidence type="ECO:0000256" key="2">
    <source>
        <dbReference type="ARBA" id="ARBA00023125"/>
    </source>
</evidence>
<dbReference type="Gene3D" id="1.10.10.10">
    <property type="entry name" value="Winged helix-like DNA-binding domain superfamily/Winged helix DNA-binding domain"/>
    <property type="match status" value="1"/>
</dbReference>
<evidence type="ECO:0000313" key="5">
    <source>
        <dbReference type="EMBL" id="KGR91374.1"/>
    </source>
</evidence>
<dbReference type="Pfam" id="PF00196">
    <property type="entry name" value="GerE"/>
    <property type="match status" value="1"/>
</dbReference>
<proteinExistence type="predicted"/>
<accession>A0A0A3J2Y5</accession>
<organism evidence="5 6">
    <name type="scientific">Ureibacillus massiliensis 4400831 = CIP 108448 = CCUG 49529</name>
    <dbReference type="NCBI Taxonomy" id="1211035"/>
    <lineage>
        <taxon>Bacteria</taxon>
        <taxon>Bacillati</taxon>
        <taxon>Bacillota</taxon>
        <taxon>Bacilli</taxon>
        <taxon>Bacillales</taxon>
        <taxon>Caryophanaceae</taxon>
        <taxon>Ureibacillus</taxon>
    </lineage>
</organism>
<keyword evidence="6" id="KW-1185">Reference proteome</keyword>
<gene>
    <name evidence="5" type="ORF">CD30_06035</name>
</gene>